<evidence type="ECO:0000313" key="1">
    <source>
        <dbReference type="EMBL" id="KAL0294895.1"/>
    </source>
</evidence>
<reference evidence="1" key="1">
    <citation type="submission" date="2020-06" db="EMBL/GenBank/DDBJ databases">
        <authorList>
            <person name="Li T."/>
            <person name="Hu X."/>
            <person name="Zhang T."/>
            <person name="Song X."/>
            <person name="Zhang H."/>
            <person name="Dai N."/>
            <person name="Sheng W."/>
            <person name="Hou X."/>
            <person name="Wei L."/>
        </authorList>
    </citation>
    <scope>NUCLEOTIDE SEQUENCE</scope>
    <source>
        <strain evidence="1">G02</strain>
        <tissue evidence="1">Leaf</tissue>
    </source>
</reference>
<gene>
    <name evidence="1" type="ORF">Sradi_6861600</name>
</gene>
<dbReference type="PANTHER" id="PTHR31133:SF12">
    <property type="entry name" value="MEMBRANE PROTEIN"/>
    <property type="match status" value="1"/>
</dbReference>
<dbReference type="AlphaFoldDB" id="A0AAW2JML5"/>
<proteinExistence type="predicted"/>
<organism evidence="1">
    <name type="scientific">Sesamum radiatum</name>
    <name type="common">Black benniseed</name>
    <dbReference type="NCBI Taxonomy" id="300843"/>
    <lineage>
        <taxon>Eukaryota</taxon>
        <taxon>Viridiplantae</taxon>
        <taxon>Streptophyta</taxon>
        <taxon>Embryophyta</taxon>
        <taxon>Tracheophyta</taxon>
        <taxon>Spermatophyta</taxon>
        <taxon>Magnoliopsida</taxon>
        <taxon>eudicotyledons</taxon>
        <taxon>Gunneridae</taxon>
        <taxon>Pentapetalae</taxon>
        <taxon>asterids</taxon>
        <taxon>lamiids</taxon>
        <taxon>Lamiales</taxon>
        <taxon>Pedaliaceae</taxon>
        <taxon>Sesamum</taxon>
    </lineage>
</organism>
<reference evidence="1" key="2">
    <citation type="journal article" date="2024" name="Plant">
        <title>Genomic evolution and insights into agronomic trait innovations of Sesamum species.</title>
        <authorList>
            <person name="Miao H."/>
            <person name="Wang L."/>
            <person name="Qu L."/>
            <person name="Liu H."/>
            <person name="Sun Y."/>
            <person name="Le M."/>
            <person name="Wang Q."/>
            <person name="Wei S."/>
            <person name="Zheng Y."/>
            <person name="Lin W."/>
            <person name="Duan Y."/>
            <person name="Cao H."/>
            <person name="Xiong S."/>
            <person name="Wang X."/>
            <person name="Wei L."/>
            <person name="Li C."/>
            <person name="Ma Q."/>
            <person name="Ju M."/>
            <person name="Zhao R."/>
            <person name="Li G."/>
            <person name="Mu C."/>
            <person name="Tian Q."/>
            <person name="Mei H."/>
            <person name="Zhang T."/>
            <person name="Gao T."/>
            <person name="Zhang H."/>
        </authorList>
    </citation>
    <scope>NUCLEOTIDE SEQUENCE</scope>
    <source>
        <strain evidence="1">G02</strain>
    </source>
</reference>
<dbReference type="PANTHER" id="PTHR31133">
    <property type="entry name" value="MEMBRANE PROTEIN"/>
    <property type="match status" value="1"/>
</dbReference>
<protein>
    <submittedName>
        <fullName evidence="1">Uncharacterized protein</fullName>
    </submittedName>
</protein>
<name>A0AAW2JML5_SESRA</name>
<accession>A0AAW2JML5</accession>
<dbReference type="InterPro" id="IPR040229">
    <property type="entry name" value="At3g27390-like"/>
</dbReference>
<sequence>MVLKEQIRALRLEEGKIQYLEKVMLFGNNKERPKSWENRSLVPQDALRAAQIEGTVVGKNTLHTIYSRKSLPSEEFEAMDDGHDLKCIKFPTYRRRYRQVVKDLINYSMVKESSSKAVAYTLTKDGSIRSVTSSTAKESSTRSVSVRRNGSNEITAIKPVPRGVVLEFFGDSMCHHVIEKGET</sequence>
<dbReference type="EMBL" id="JACGWJ010000118">
    <property type="protein sequence ID" value="KAL0294895.1"/>
    <property type="molecule type" value="Genomic_DNA"/>
</dbReference>
<comment type="caution">
    <text evidence="1">The sequence shown here is derived from an EMBL/GenBank/DDBJ whole genome shotgun (WGS) entry which is preliminary data.</text>
</comment>